<dbReference type="EMBL" id="JAGIZA010000013">
    <property type="protein sequence ID" value="MBP0494923.1"/>
    <property type="molecule type" value="Genomic_DNA"/>
</dbReference>
<dbReference type="Gene3D" id="3.30.470.20">
    <property type="entry name" value="ATP-grasp fold, B domain"/>
    <property type="match status" value="1"/>
</dbReference>
<dbReference type="GO" id="GO:0018169">
    <property type="term" value="F:ribosomal S6-glutamic acid ligase activity"/>
    <property type="evidence" value="ECO:0007669"/>
    <property type="project" value="TreeGrafter"/>
</dbReference>
<comment type="caution">
    <text evidence="3">The sequence shown here is derived from an EMBL/GenBank/DDBJ whole genome shotgun (WGS) entry which is preliminary data.</text>
</comment>
<dbReference type="Proteomes" id="UP000677537">
    <property type="component" value="Unassembled WGS sequence"/>
</dbReference>
<gene>
    <name evidence="3" type="ORF">J5Y10_19225</name>
</gene>
<accession>A0A940S964</accession>
<dbReference type="RefSeq" id="WP_209375724.1">
    <property type="nucleotide sequence ID" value="NZ_JAGIZA010000013.1"/>
</dbReference>
<evidence type="ECO:0000313" key="4">
    <source>
        <dbReference type="Proteomes" id="UP000677537"/>
    </source>
</evidence>
<sequence length="336" mass="35645">MSGIHIIHENPEWLPPLAAALDARGLPWEDWNLSSGTFDLSRPPPEGVFYNRMSASSHTRGHRYSAELTAAVLAWLERFGRRVVNGPRALDLEISKARQYAALETAGVTVPGTVVVRGEAEDVVKAARARYGSGPLILKPNRGGKGLGVRLFADPDALAAFLADAPEDELPADGLWLLQDYIRAARPFITRAEFVGGRFLYAVEVDTSSGFELCPADVCEVPSPSAAVGDAFCPVGETPANAPVAAPRFRVLPDGIPAEQRAKLEGFLKANGIEVAGIEFIRTAEGEVLTYDVNTNTNYNPAAEEAAGLTGTDRSGPGAIAAFLGAELAGIRRAAA</sequence>
<dbReference type="GO" id="GO:0009432">
    <property type="term" value="P:SOS response"/>
    <property type="evidence" value="ECO:0007669"/>
    <property type="project" value="TreeGrafter"/>
</dbReference>
<evidence type="ECO:0000313" key="3">
    <source>
        <dbReference type="EMBL" id="MBP0494923.1"/>
    </source>
</evidence>
<name>A0A940S964_9PROT</name>
<evidence type="ECO:0000259" key="2">
    <source>
        <dbReference type="PROSITE" id="PS50975"/>
    </source>
</evidence>
<keyword evidence="1" id="KW-0067">ATP-binding</keyword>
<organism evidence="3 4">
    <name type="scientific">Roseomonas indoligenes</name>
    <dbReference type="NCBI Taxonomy" id="2820811"/>
    <lineage>
        <taxon>Bacteria</taxon>
        <taxon>Pseudomonadati</taxon>
        <taxon>Pseudomonadota</taxon>
        <taxon>Alphaproteobacteria</taxon>
        <taxon>Acetobacterales</taxon>
        <taxon>Roseomonadaceae</taxon>
        <taxon>Roseomonas</taxon>
    </lineage>
</organism>
<dbReference type="PANTHER" id="PTHR21621:SF0">
    <property type="entry name" value="BETA-CITRYLGLUTAMATE SYNTHASE B-RELATED"/>
    <property type="match status" value="1"/>
</dbReference>
<dbReference type="GO" id="GO:0005524">
    <property type="term" value="F:ATP binding"/>
    <property type="evidence" value="ECO:0007669"/>
    <property type="project" value="UniProtKB-UniRule"/>
</dbReference>
<dbReference type="GO" id="GO:0005737">
    <property type="term" value="C:cytoplasm"/>
    <property type="evidence" value="ECO:0007669"/>
    <property type="project" value="TreeGrafter"/>
</dbReference>
<keyword evidence="3" id="KW-0436">Ligase</keyword>
<keyword evidence="4" id="KW-1185">Reference proteome</keyword>
<dbReference type="PANTHER" id="PTHR21621">
    <property type="entry name" value="RIBOSOMAL PROTEIN S6 MODIFICATION PROTEIN"/>
    <property type="match status" value="1"/>
</dbReference>
<dbReference type="InterPro" id="IPR011761">
    <property type="entry name" value="ATP-grasp"/>
</dbReference>
<reference evidence="3" key="1">
    <citation type="submission" date="2021-03" db="EMBL/GenBank/DDBJ databases">
        <authorList>
            <person name="So Y."/>
        </authorList>
    </citation>
    <scope>NUCLEOTIDE SEQUENCE</scope>
    <source>
        <strain evidence="3">SG15</strain>
    </source>
</reference>
<dbReference type="SUPFAM" id="SSF56059">
    <property type="entry name" value="Glutathione synthetase ATP-binding domain-like"/>
    <property type="match status" value="1"/>
</dbReference>
<evidence type="ECO:0000256" key="1">
    <source>
        <dbReference type="PROSITE-ProRule" id="PRU00409"/>
    </source>
</evidence>
<protein>
    <submittedName>
        <fullName evidence="3">Alpha-L-glutamate ligase</fullName>
    </submittedName>
</protein>
<dbReference type="GO" id="GO:0046872">
    <property type="term" value="F:metal ion binding"/>
    <property type="evidence" value="ECO:0007669"/>
    <property type="project" value="InterPro"/>
</dbReference>
<dbReference type="AlphaFoldDB" id="A0A940S964"/>
<keyword evidence="1" id="KW-0547">Nucleotide-binding</keyword>
<feature type="domain" description="ATP-grasp" evidence="2">
    <location>
        <begin position="100"/>
        <end position="320"/>
    </location>
</feature>
<dbReference type="PROSITE" id="PS50975">
    <property type="entry name" value="ATP_GRASP"/>
    <property type="match status" value="1"/>
</dbReference>
<proteinExistence type="predicted"/>